<accession>A0AAE2CWU5</accession>
<sequence>MNNKAEESNTTSPSKTYFADVPPHKNVVSPASPTFHQKHHQLGSNNGHHRSGRDRDRVVTTLPTAISSAASITSLAPSIATVERDATAVELLIVHHLDHVHHRLIILKSQESEATGSSSLTIVDSRIWRDDQFENRCFWCGGES</sequence>
<reference evidence="2" key="1">
    <citation type="submission" date="2020-06" db="EMBL/GenBank/DDBJ databases">
        <authorList>
            <person name="Li T."/>
            <person name="Hu X."/>
            <person name="Zhang T."/>
            <person name="Song X."/>
            <person name="Zhang H."/>
            <person name="Dai N."/>
            <person name="Sheng W."/>
            <person name="Hou X."/>
            <person name="Wei L."/>
        </authorList>
    </citation>
    <scope>NUCLEOTIDE SEQUENCE</scope>
    <source>
        <strain evidence="2">3651</strain>
        <tissue evidence="2">Leaf</tissue>
    </source>
</reference>
<organism evidence="2 3">
    <name type="scientific">Sesamum alatum</name>
    <dbReference type="NCBI Taxonomy" id="300844"/>
    <lineage>
        <taxon>Eukaryota</taxon>
        <taxon>Viridiplantae</taxon>
        <taxon>Streptophyta</taxon>
        <taxon>Embryophyta</taxon>
        <taxon>Tracheophyta</taxon>
        <taxon>Spermatophyta</taxon>
        <taxon>Magnoliopsida</taxon>
        <taxon>eudicotyledons</taxon>
        <taxon>Gunneridae</taxon>
        <taxon>Pentapetalae</taxon>
        <taxon>asterids</taxon>
        <taxon>lamiids</taxon>
        <taxon>Lamiales</taxon>
        <taxon>Pedaliaceae</taxon>
        <taxon>Sesamum</taxon>
    </lineage>
</organism>
<dbReference type="AlphaFoldDB" id="A0AAE2CWU5"/>
<gene>
    <name evidence="2" type="ORF">Salat_0035300</name>
</gene>
<keyword evidence="3" id="KW-1185">Reference proteome</keyword>
<protein>
    <submittedName>
        <fullName evidence="2">Uncharacterized protein</fullName>
    </submittedName>
</protein>
<dbReference type="EMBL" id="JACGWO010000001">
    <property type="protein sequence ID" value="KAK4437014.1"/>
    <property type="molecule type" value="Genomic_DNA"/>
</dbReference>
<evidence type="ECO:0000313" key="2">
    <source>
        <dbReference type="EMBL" id="KAK4437014.1"/>
    </source>
</evidence>
<proteinExistence type="predicted"/>
<dbReference type="Proteomes" id="UP001293254">
    <property type="component" value="Unassembled WGS sequence"/>
</dbReference>
<feature type="compositionally biased region" description="Basic residues" evidence="1">
    <location>
        <begin position="36"/>
        <end position="52"/>
    </location>
</feature>
<comment type="caution">
    <text evidence="2">The sequence shown here is derived from an EMBL/GenBank/DDBJ whole genome shotgun (WGS) entry which is preliminary data.</text>
</comment>
<name>A0AAE2CWU5_9LAMI</name>
<evidence type="ECO:0000256" key="1">
    <source>
        <dbReference type="SAM" id="MobiDB-lite"/>
    </source>
</evidence>
<evidence type="ECO:0000313" key="3">
    <source>
        <dbReference type="Proteomes" id="UP001293254"/>
    </source>
</evidence>
<feature type="region of interest" description="Disordered" evidence="1">
    <location>
        <begin position="1"/>
        <end position="56"/>
    </location>
</feature>
<reference evidence="2" key="2">
    <citation type="journal article" date="2024" name="Plant">
        <title>Genomic evolution and insights into agronomic trait innovations of Sesamum species.</title>
        <authorList>
            <person name="Miao H."/>
            <person name="Wang L."/>
            <person name="Qu L."/>
            <person name="Liu H."/>
            <person name="Sun Y."/>
            <person name="Le M."/>
            <person name="Wang Q."/>
            <person name="Wei S."/>
            <person name="Zheng Y."/>
            <person name="Lin W."/>
            <person name="Duan Y."/>
            <person name="Cao H."/>
            <person name="Xiong S."/>
            <person name="Wang X."/>
            <person name="Wei L."/>
            <person name="Li C."/>
            <person name="Ma Q."/>
            <person name="Ju M."/>
            <person name="Zhao R."/>
            <person name="Li G."/>
            <person name="Mu C."/>
            <person name="Tian Q."/>
            <person name="Mei H."/>
            <person name="Zhang T."/>
            <person name="Gao T."/>
            <person name="Zhang H."/>
        </authorList>
    </citation>
    <scope>NUCLEOTIDE SEQUENCE</scope>
    <source>
        <strain evidence="2">3651</strain>
    </source>
</reference>